<comment type="similarity">
    <text evidence="8">Belongs to the methyltransferase superfamily.</text>
</comment>
<accession>Q47IF5</accession>
<dbReference type="GO" id="GO:0032259">
    <property type="term" value="P:methylation"/>
    <property type="evidence" value="ECO:0007669"/>
    <property type="project" value="UniProtKB-KW"/>
</dbReference>
<evidence type="ECO:0000313" key="10">
    <source>
        <dbReference type="EMBL" id="AAZ45376.1"/>
    </source>
</evidence>
<evidence type="ECO:0000256" key="7">
    <source>
        <dbReference type="ARBA" id="ARBA00022756"/>
    </source>
</evidence>
<reference evidence="10" key="1">
    <citation type="submission" date="2005-08" db="EMBL/GenBank/DDBJ databases">
        <title>Complete sequence of Dechloromonas aromatica RCB.</title>
        <authorList>
            <person name="Salinero K.K."/>
            <person name="Copeland A."/>
            <person name="Lucas S."/>
            <person name="Lapidus A."/>
            <person name="Barry K."/>
            <person name="Detter J.C."/>
            <person name="Glavina T."/>
            <person name="Hammon N."/>
            <person name="Israni S."/>
            <person name="Pitluck S."/>
            <person name="Di Bartolo G."/>
            <person name="Trong S."/>
            <person name="Schmutz J."/>
            <person name="Larimer F."/>
            <person name="Land M."/>
            <person name="Ivanova N."/>
            <person name="Richardson P."/>
        </authorList>
    </citation>
    <scope>NUCLEOTIDE SEQUENCE</scope>
    <source>
        <strain evidence="10">RCB</strain>
    </source>
</reference>
<evidence type="ECO:0000256" key="3">
    <source>
        <dbReference type="ARBA" id="ARBA00012327"/>
    </source>
</evidence>
<evidence type="ECO:0000259" key="9">
    <source>
        <dbReference type="Pfam" id="PF08241"/>
    </source>
</evidence>
<dbReference type="GO" id="GO:0102130">
    <property type="term" value="F:malonyl-CoA methyltransferase activity"/>
    <property type="evidence" value="ECO:0007669"/>
    <property type="project" value="UniProtKB-EC"/>
</dbReference>
<dbReference type="SUPFAM" id="SSF53335">
    <property type="entry name" value="S-adenosyl-L-methionine-dependent methyltransferases"/>
    <property type="match status" value="1"/>
</dbReference>
<dbReference type="KEGG" id="dar:Daro_0619"/>
<dbReference type="InterPro" id="IPR011814">
    <property type="entry name" value="BioC"/>
</dbReference>
<sequence>MSLANLNSGFVDRQQVGRRFSRVAATYDEGDFFVREVDRRMQERLDYVNLQPKRILDLGCSRGGSFPGLAARYPSAELIGLDISPAMLSAGRTPRAAWQRWLGLGGSGDPLRLAADAANLPLLSRSAAMVWSNLLLHWLDDPIPALAEAHRVLEVGGLLMFSTLGPDTLRELRTAFADGYAHTQRFADMHDLGDMLVGCGFADPVMDMEVITLTYDDLDAMFADLRAAGSACAMKARRHGLTGRKAWEAARAAYEGMRREGRLPATFEVIYGHAWKAAPKQTPDGRAIVRFDLPRKG</sequence>
<dbReference type="EC" id="2.1.1.197" evidence="3 8"/>
<keyword evidence="7 8" id="KW-0093">Biotin biosynthesis</keyword>
<dbReference type="HOGENOM" id="CLU_046586_2_1_4"/>
<comment type="catalytic activity">
    <reaction evidence="1 8">
        <text>malonyl-[ACP] + S-adenosyl-L-methionine = malonyl-[ACP] methyl ester + S-adenosyl-L-homocysteine</text>
        <dbReference type="Rhea" id="RHEA:17105"/>
        <dbReference type="Rhea" id="RHEA-COMP:9623"/>
        <dbReference type="Rhea" id="RHEA-COMP:9954"/>
        <dbReference type="ChEBI" id="CHEBI:57856"/>
        <dbReference type="ChEBI" id="CHEBI:59789"/>
        <dbReference type="ChEBI" id="CHEBI:78449"/>
        <dbReference type="ChEBI" id="CHEBI:78845"/>
        <dbReference type="EC" id="2.1.1.197"/>
    </reaction>
</comment>
<dbReference type="AlphaFoldDB" id="Q47IF5"/>
<dbReference type="UniPathway" id="UPA00078"/>
<gene>
    <name evidence="8" type="primary">bioC</name>
    <name evidence="10" type="ordered locus">Daro_0619</name>
</gene>
<dbReference type="eggNOG" id="COG2226">
    <property type="taxonomic scope" value="Bacteria"/>
</dbReference>
<evidence type="ECO:0000256" key="8">
    <source>
        <dbReference type="HAMAP-Rule" id="MF_00835"/>
    </source>
</evidence>
<dbReference type="Gene3D" id="3.40.50.150">
    <property type="entry name" value="Vaccinia Virus protein VP39"/>
    <property type="match status" value="1"/>
</dbReference>
<dbReference type="STRING" id="159087.Daro_0619"/>
<evidence type="ECO:0000256" key="2">
    <source>
        <dbReference type="ARBA" id="ARBA00004746"/>
    </source>
</evidence>
<proteinExistence type="inferred from homology"/>
<dbReference type="OrthoDB" id="9760689at2"/>
<dbReference type="PANTHER" id="PTHR13090">
    <property type="entry name" value="ARGININE-HYDROXYLASE NDUFAF5, MITOCHONDRIAL"/>
    <property type="match status" value="1"/>
</dbReference>
<organism evidence="10">
    <name type="scientific">Dechloromonas aromatica (strain RCB)</name>
    <dbReference type="NCBI Taxonomy" id="159087"/>
    <lineage>
        <taxon>Bacteria</taxon>
        <taxon>Pseudomonadati</taxon>
        <taxon>Pseudomonadota</taxon>
        <taxon>Betaproteobacteria</taxon>
        <taxon>Rhodocyclales</taxon>
        <taxon>Azonexaceae</taxon>
        <taxon>Dechloromonas</taxon>
    </lineage>
</organism>
<dbReference type="GO" id="GO:0009102">
    <property type="term" value="P:biotin biosynthetic process"/>
    <property type="evidence" value="ECO:0007669"/>
    <property type="project" value="UniProtKB-UniRule"/>
</dbReference>
<dbReference type="HAMAP" id="MF_00835">
    <property type="entry name" value="BioC"/>
    <property type="match status" value="1"/>
</dbReference>
<evidence type="ECO:0000256" key="5">
    <source>
        <dbReference type="ARBA" id="ARBA00022679"/>
    </source>
</evidence>
<keyword evidence="6 8" id="KW-0949">S-adenosyl-L-methionine</keyword>
<feature type="domain" description="Methyltransferase type 11" evidence="9">
    <location>
        <begin position="56"/>
        <end position="161"/>
    </location>
</feature>
<evidence type="ECO:0000256" key="1">
    <source>
        <dbReference type="ARBA" id="ARBA00000852"/>
    </source>
</evidence>
<dbReference type="InterPro" id="IPR050602">
    <property type="entry name" value="Malonyl-ACP_OMT"/>
</dbReference>
<dbReference type="InterPro" id="IPR013216">
    <property type="entry name" value="Methyltransf_11"/>
</dbReference>
<protein>
    <recommendedName>
        <fullName evidence="3 8">Malonyl-[acyl-carrier protein] O-methyltransferase</fullName>
        <shortName evidence="8">Malonyl-ACP O-methyltransferase</shortName>
        <ecNumber evidence="3 8">2.1.1.197</ecNumber>
    </recommendedName>
    <alternativeName>
        <fullName evidence="8">Biotin synthesis protein BioC</fullName>
    </alternativeName>
</protein>
<dbReference type="InterPro" id="IPR029063">
    <property type="entry name" value="SAM-dependent_MTases_sf"/>
</dbReference>
<evidence type="ECO:0000256" key="4">
    <source>
        <dbReference type="ARBA" id="ARBA00022603"/>
    </source>
</evidence>
<dbReference type="Pfam" id="PF08241">
    <property type="entry name" value="Methyltransf_11"/>
    <property type="match status" value="1"/>
</dbReference>
<dbReference type="GO" id="GO:0010340">
    <property type="term" value="F:carboxyl-O-methyltransferase activity"/>
    <property type="evidence" value="ECO:0007669"/>
    <property type="project" value="UniProtKB-UniRule"/>
</dbReference>
<comment type="function">
    <text evidence="8">Converts the free carboxyl group of a malonyl-thioester to its methyl ester by transfer of a methyl group from S-adenosyl-L-methionine (SAM). It allows to synthesize pimeloyl-ACP via the fatty acid synthetic pathway.</text>
</comment>
<dbReference type="EMBL" id="CP000089">
    <property type="protein sequence ID" value="AAZ45376.1"/>
    <property type="molecule type" value="Genomic_DNA"/>
</dbReference>
<dbReference type="CDD" id="cd02440">
    <property type="entry name" value="AdoMet_MTases"/>
    <property type="match status" value="1"/>
</dbReference>
<dbReference type="GO" id="GO:0008757">
    <property type="term" value="F:S-adenosylmethionine-dependent methyltransferase activity"/>
    <property type="evidence" value="ECO:0007669"/>
    <property type="project" value="InterPro"/>
</dbReference>
<comment type="pathway">
    <text evidence="2 8">Cofactor biosynthesis; biotin biosynthesis.</text>
</comment>
<keyword evidence="5 8" id="KW-0808">Transferase</keyword>
<name>Q47IF5_DECAR</name>
<evidence type="ECO:0000256" key="6">
    <source>
        <dbReference type="ARBA" id="ARBA00022691"/>
    </source>
</evidence>
<keyword evidence="4 8" id="KW-0489">Methyltransferase</keyword>
<dbReference type="PANTHER" id="PTHR13090:SF1">
    <property type="entry name" value="ARGININE-HYDROXYLASE NDUFAF5, MITOCHONDRIAL"/>
    <property type="match status" value="1"/>
</dbReference>